<feature type="domain" description="Beta-lactamase-related" evidence="3">
    <location>
        <begin position="34"/>
        <end position="347"/>
    </location>
</feature>
<keyword evidence="2" id="KW-0732">Signal</keyword>
<dbReference type="PANTHER" id="PTHR46825:SF9">
    <property type="entry name" value="BETA-LACTAMASE-RELATED DOMAIN-CONTAINING PROTEIN"/>
    <property type="match status" value="1"/>
</dbReference>
<dbReference type="EMBL" id="PNEL01000013">
    <property type="protein sequence ID" value="TMN79869.1"/>
    <property type="molecule type" value="Genomic_DNA"/>
</dbReference>
<organism evidence="4 5">
    <name type="scientific">Pseudoalteromonas piscicida</name>
    <dbReference type="NCBI Taxonomy" id="43662"/>
    <lineage>
        <taxon>Bacteria</taxon>
        <taxon>Pseudomonadati</taxon>
        <taxon>Pseudomonadota</taxon>
        <taxon>Gammaproteobacteria</taxon>
        <taxon>Alteromonadales</taxon>
        <taxon>Pseudoalteromonadaceae</taxon>
        <taxon>Pseudoalteromonas</taxon>
    </lineage>
</organism>
<evidence type="ECO:0000313" key="5">
    <source>
        <dbReference type="Proteomes" id="UP000305423"/>
    </source>
</evidence>
<proteinExistence type="predicted"/>
<feature type="chain" id="PRO_5042878942" description="Beta-lactamase-related domain-containing protein" evidence="2">
    <location>
        <begin position="22"/>
        <end position="614"/>
    </location>
</feature>
<dbReference type="SUPFAM" id="SSF56601">
    <property type="entry name" value="beta-lactamase/transpeptidase-like"/>
    <property type="match status" value="1"/>
</dbReference>
<accession>A0AAQ2EW35</accession>
<reference evidence="4 5" key="1">
    <citation type="submission" date="2017-12" db="EMBL/GenBank/DDBJ databases">
        <authorList>
            <person name="Paulsen S."/>
            <person name="Gram L.K."/>
        </authorList>
    </citation>
    <scope>NUCLEOTIDE SEQUENCE [LARGE SCALE GENOMIC DNA]</scope>
    <source>
        <strain evidence="4 5">S1607</strain>
    </source>
</reference>
<dbReference type="InterPro" id="IPR012338">
    <property type="entry name" value="Beta-lactam/transpept-like"/>
</dbReference>
<gene>
    <name evidence="4" type="ORF">CWB74_04810</name>
</gene>
<keyword evidence="1" id="KW-0812">Transmembrane</keyword>
<protein>
    <recommendedName>
        <fullName evidence="3">Beta-lactamase-related domain-containing protein</fullName>
    </recommendedName>
</protein>
<feature type="transmembrane region" description="Helical" evidence="1">
    <location>
        <begin position="585"/>
        <end position="604"/>
    </location>
</feature>
<evidence type="ECO:0000313" key="4">
    <source>
        <dbReference type="EMBL" id="TMN79869.1"/>
    </source>
</evidence>
<evidence type="ECO:0000259" key="3">
    <source>
        <dbReference type="Pfam" id="PF00144"/>
    </source>
</evidence>
<feature type="transmembrane region" description="Helical" evidence="1">
    <location>
        <begin position="469"/>
        <end position="493"/>
    </location>
</feature>
<keyword evidence="1" id="KW-0472">Membrane</keyword>
<dbReference type="RefSeq" id="WP_017216373.1">
    <property type="nucleotide sequence ID" value="NZ_JXXW01000037.1"/>
</dbReference>
<dbReference type="AlphaFoldDB" id="A0AAQ2EW35"/>
<dbReference type="Pfam" id="PF00144">
    <property type="entry name" value="Beta-lactamase"/>
    <property type="match status" value="1"/>
</dbReference>
<dbReference type="InterPro" id="IPR001466">
    <property type="entry name" value="Beta-lactam-related"/>
</dbReference>
<dbReference type="Gene3D" id="3.40.710.10">
    <property type="entry name" value="DD-peptidase/beta-lactamase superfamily"/>
    <property type="match status" value="1"/>
</dbReference>
<reference evidence="5" key="2">
    <citation type="submission" date="2019-06" db="EMBL/GenBank/DDBJ databases">
        <title>Co-occurence of chitin degradation, pigmentation and bioactivity in marine Pseudoalteromonas.</title>
        <authorList>
            <person name="Sonnenschein E.C."/>
            <person name="Bech P.K."/>
        </authorList>
    </citation>
    <scope>NUCLEOTIDE SEQUENCE [LARGE SCALE GENOMIC DNA]</scope>
    <source>
        <strain evidence="5">S1607</strain>
    </source>
</reference>
<dbReference type="Proteomes" id="UP000305423">
    <property type="component" value="Unassembled WGS sequence"/>
</dbReference>
<comment type="caution">
    <text evidence="4">The sequence shown here is derived from an EMBL/GenBank/DDBJ whole genome shotgun (WGS) entry which is preliminary data.</text>
</comment>
<sequence>MLVRLAYLFLFMWLAISKVQAATTTSLQQQLDKVREMASVPGIAVGIVEAGHPTIVITSGYADIESRRPVTAKTQFRFGSIAKMLVAMSVMKLVEQGTLSLDDRLIDIAPEVEFTNPWSAEYPLRVRHLLNHSTGWDGMHFAENVKVAEQPTSISQALNIHPDSRISRWPPGSRTAYNNNGALIAAYLVEKKSGLPFEQFIEQQFFKPLAMNDSGYFYTDTYRTNAATLYLGNKPLPYEHLNNRAAGGLNSSISDMSNLLRFLLEQGESNNQQLLSEQSFKKIQTPNGTLPTSAGIELTFGQGVNLFHHNGVILYGHEGSVRGGSAILIYQPQLGKGYVIAVNGEGAATAKIHQILAEFITQDTAQPSITSEHFSATQQAMSGFYRLINPSASLVAPFVSLLPWKLTVRDDKAHIHALLGMPPRPLRNAGKRLFAQWSTGKVVLVQTQDPLAGEVLQYGPMTLKRTSGFMAVFPIFIALFWLLLSLMTIVLLLTRLIRKSLKKAPPSLASNKLTWCSIHTIASVIMAFILIVIAKNSTQLTPLVATPSWLSIALFLTTIWYLLVSIWHLFLWWKTNRTQVRAFSYWLATLFTLTNAFVALYLLFNGMIGIRLWQ</sequence>
<keyword evidence="1" id="KW-1133">Transmembrane helix</keyword>
<dbReference type="PANTHER" id="PTHR46825">
    <property type="entry name" value="D-ALANYL-D-ALANINE-CARBOXYPEPTIDASE/ENDOPEPTIDASE AMPH"/>
    <property type="match status" value="1"/>
</dbReference>
<feature type="transmembrane region" description="Helical" evidence="1">
    <location>
        <begin position="513"/>
        <end position="534"/>
    </location>
</feature>
<evidence type="ECO:0000256" key="2">
    <source>
        <dbReference type="SAM" id="SignalP"/>
    </source>
</evidence>
<dbReference type="InterPro" id="IPR050491">
    <property type="entry name" value="AmpC-like"/>
</dbReference>
<feature type="signal peptide" evidence="2">
    <location>
        <begin position="1"/>
        <end position="21"/>
    </location>
</feature>
<evidence type="ECO:0000256" key="1">
    <source>
        <dbReference type="SAM" id="Phobius"/>
    </source>
</evidence>
<name>A0AAQ2EW35_PSEO7</name>
<feature type="transmembrane region" description="Helical" evidence="1">
    <location>
        <begin position="549"/>
        <end position="573"/>
    </location>
</feature>